<feature type="compositionally biased region" description="Basic and acidic residues" evidence="1">
    <location>
        <begin position="187"/>
        <end position="196"/>
    </location>
</feature>
<keyword evidence="3" id="KW-1185">Reference proteome</keyword>
<dbReference type="Proteomes" id="UP000279259">
    <property type="component" value="Unassembled WGS sequence"/>
</dbReference>
<feature type="compositionally biased region" description="Polar residues" evidence="1">
    <location>
        <begin position="354"/>
        <end position="369"/>
    </location>
</feature>
<sequence>MDIDMDVAWCLIYAKRTRDPRSPYCSDACRQAEYQLSSSSTTPIPVTSSVTPIMTSPQIVSIQSNSPVKKHARRPFITPLVPLPPVSAPSSSTQSLTRDRREFPFPAMQWPLPLPVVTKEQKVQKGSNVLPPFAPKPNLAAAPLNSPALTADSLHLTRSLALGSGSATIGVKTPLFSDSIFCSTSESCEREPDKPPVKPLAPFPRPPQASNNTTIIHASTLPDDYPFSTLRSPVFGARSSAHLRTRGTSHSPVAGEVASYAGSRSREDIISWAKGICMRPNASSSDDEDRPHGRSRTRGTLAHLPPSITGLPDEHQEHESTGRDTTRKVRDGSALDGLIMSGITPIVKALPSVTSTTIPPEPNASSPSTPGLRLHSVPSPAEISRVTVVATASTGEGSHDPPPAPFFGRQTPTLSSISYSEVVTVGDNYDRVDIVMNEIATAVSNQSADLRPVIPLSIAPTITPQLPFAAVSSPGHALGSGKRTSQSTSANSRGSLHRRREGEWWRARFQSPNLPCLPRQRALGMVALILAYARALACAQAAAVQVAPVNSRGLKLSYDAAKGDDSESRRGRSLVFKALGSLKHRSVSDLQDE</sequence>
<gene>
    <name evidence="2" type="ORF">EHS25_004805</name>
</gene>
<protein>
    <submittedName>
        <fullName evidence="2">Uncharacterized protein</fullName>
    </submittedName>
</protein>
<feature type="region of interest" description="Disordered" evidence="1">
    <location>
        <begin position="187"/>
        <end position="208"/>
    </location>
</feature>
<feature type="compositionally biased region" description="Pro residues" evidence="1">
    <location>
        <begin position="197"/>
        <end position="207"/>
    </location>
</feature>
<dbReference type="EMBL" id="RSCD01000020">
    <property type="protein sequence ID" value="RSH85409.1"/>
    <property type="molecule type" value="Genomic_DNA"/>
</dbReference>
<evidence type="ECO:0000313" key="3">
    <source>
        <dbReference type="Proteomes" id="UP000279259"/>
    </source>
</evidence>
<evidence type="ECO:0000313" key="2">
    <source>
        <dbReference type="EMBL" id="RSH85409.1"/>
    </source>
</evidence>
<feature type="compositionally biased region" description="Polar residues" evidence="1">
    <location>
        <begin position="482"/>
        <end position="494"/>
    </location>
</feature>
<dbReference type="STRING" id="1890683.A0A427Y2V9"/>
<organism evidence="2 3">
    <name type="scientific">Saitozyma podzolica</name>
    <dbReference type="NCBI Taxonomy" id="1890683"/>
    <lineage>
        <taxon>Eukaryota</taxon>
        <taxon>Fungi</taxon>
        <taxon>Dikarya</taxon>
        <taxon>Basidiomycota</taxon>
        <taxon>Agaricomycotina</taxon>
        <taxon>Tremellomycetes</taxon>
        <taxon>Tremellales</taxon>
        <taxon>Trimorphomycetaceae</taxon>
        <taxon>Saitozyma</taxon>
    </lineage>
</organism>
<feature type="compositionally biased region" description="Basic and acidic residues" evidence="1">
    <location>
        <begin position="312"/>
        <end position="330"/>
    </location>
</feature>
<name>A0A427Y2V9_9TREE</name>
<proteinExistence type="predicted"/>
<dbReference type="AlphaFoldDB" id="A0A427Y2V9"/>
<comment type="caution">
    <text evidence="2">The sequence shown here is derived from an EMBL/GenBank/DDBJ whole genome shotgun (WGS) entry which is preliminary data.</text>
</comment>
<feature type="region of interest" description="Disordered" evidence="1">
    <location>
        <begin position="473"/>
        <end position="497"/>
    </location>
</feature>
<feature type="region of interest" description="Disordered" evidence="1">
    <location>
        <begin position="354"/>
        <end position="373"/>
    </location>
</feature>
<reference evidence="2 3" key="1">
    <citation type="submission" date="2018-11" db="EMBL/GenBank/DDBJ databases">
        <title>Genome sequence of Saitozyma podzolica DSM 27192.</title>
        <authorList>
            <person name="Aliyu H."/>
            <person name="Gorte O."/>
            <person name="Ochsenreither K."/>
        </authorList>
    </citation>
    <scope>NUCLEOTIDE SEQUENCE [LARGE SCALE GENOMIC DNA]</scope>
    <source>
        <strain evidence="2 3">DSM 27192</strain>
    </source>
</reference>
<feature type="region of interest" description="Disordered" evidence="1">
    <location>
        <begin position="279"/>
        <end position="330"/>
    </location>
</feature>
<evidence type="ECO:0000256" key="1">
    <source>
        <dbReference type="SAM" id="MobiDB-lite"/>
    </source>
</evidence>
<accession>A0A427Y2V9</accession>
<dbReference type="OrthoDB" id="2563506at2759"/>